<keyword evidence="2" id="KW-1185">Reference proteome</keyword>
<accession>A0A371GN99</accession>
<comment type="caution">
    <text evidence="1">The sequence shown here is derived from an EMBL/GenBank/DDBJ whole genome shotgun (WGS) entry which is preliminary data.</text>
</comment>
<dbReference type="EMBL" id="QJKJ01005027">
    <property type="protein sequence ID" value="RDX91823.1"/>
    <property type="molecule type" value="Genomic_DNA"/>
</dbReference>
<protein>
    <submittedName>
        <fullName evidence="1">Uncharacterized protein</fullName>
    </submittedName>
</protein>
<reference evidence="1" key="1">
    <citation type="submission" date="2018-05" db="EMBL/GenBank/DDBJ databases">
        <title>Draft genome of Mucuna pruriens seed.</title>
        <authorList>
            <person name="Nnadi N.E."/>
            <person name="Vos R."/>
            <person name="Hasami M.H."/>
            <person name="Devisetty U.K."/>
            <person name="Aguiy J.C."/>
        </authorList>
    </citation>
    <scope>NUCLEOTIDE SEQUENCE [LARGE SCALE GENOMIC DNA]</scope>
    <source>
        <strain evidence="1">JCA_2017</strain>
    </source>
</reference>
<proteinExistence type="predicted"/>
<dbReference type="OrthoDB" id="1937754at2759"/>
<evidence type="ECO:0000313" key="2">
    <source>
        <dbReference type="Proteomes" id="UP000257109"/>
    </source>
</evidence>
<feature type="non-terminal residue" evidence="1">
    <location>
        <position position="1"/>
    </location>
</feature>
<name>A0A371GN99_MUCPR</name>
<dbReference type="Proteomes" id="UP000257109">
    <property type="component" value="Unassembled WGS sequence"/>
</dbReference>
<evidence type="ECO:0000313" key="1">
    <source>
        <dbReference type="EMBL" id="RDX91823.1"/>
    </source>
</evidence>
<dbReference type="AlphaFoldDB" id="A0A371GN99"/>
<sequence>MIVQKLPIFGVWSSVTHLAKSPWKESPTTYLLVLEVTNCMTPFSSHLTPYSRASRKQLIIVTNEDYVPIIGSSSTQLQQSLSLHNVLHVSNLANNLIYIHRLAQDYNNILSFLLCLLVPCIWEEDFDC</sequence>
<gene>
    <name evidence="1" type="ORF">CR513_26148</name>
</gene>
<organism evidence="1 2">
    <name type="scientific">Mucuna pruriens</name>
    <name type="common">Velvet bean</name>
    <name type="synonym">Dolichos pruriens</name>
    <dbReference type="NCBI Taxonomy" id="157652"/>
    <lineage>
        <taxon>Eukaryota</taxon>
        <taxon>Viridiplantae</taxon>
        <taxon>Streptophyta</taxon>
        <taxon>Embryophyta</taxon>
        <taxon>Tracheophyta</taxon>
        <taxon>Spermatophyta</taxon>
        <taxon>Magnoliopsida</taxon>
        <taxon>eudicotyledons</taxon>
        <taxon>Gunneridae</taxon>
        <taxon>Pentapetalae</taxon>
        <taxon>rosids</taxon>
        <taxon>fabids</taxon>
        <taxon>Fabales</taxon>
        <taxon>Fabaceae</taxon>
        <taxon>Papilionoideae</taxon>
        <taxon>50 kb inversion clade</taxon>
        <taxon>NPAAA clade</taxon>
        <taxon>indigoferoid/millettioid clade</taxon>
        <taxon>Phaseoleae</taxon>
        <taxon>Mucuna</taxon>
    </lineage>
</organism>